<dbReference type="GO" id="GO:0006094">
    <property type="term" value="P:gluconeogenesis"/>
    <property type="evidence" value="ECO:0007669"/>
    <property type="project" value="UniProtKB-UniRule"/>
</dbReference>
<feature type="binding site" evidence="7">
    <location>
        <position position="213"/>
    </location>
    <ligand>
        <name>substrate</name>
    </ligand>
</feature>
<keyword evidence="5 7" id="KW-0324">Glycolysis</keyword>
<dbReference type="PANTHER" id="PTHR21139">
    <property type="entry name" value="TRIOSEPHOSPHATE ISOMERASE"/>
    <property type="match status" value="1"/>
</dbReference>
<dbReference type="NCBIfam" id="TIGR00419">
    <property type="entry name" value="tim"/>
    <property type="match status" value="1"/>
</dbReference>
<dbReference type="PROSITE" id="PS00171">
    <property type="entry name" value="TIM_1"/>
    <property type="match status" value="1"/>
</dbReference>
<dbReference type="GO" id="GO:0005829">
    <property type="term" value="C:cytosol"/>
    <property type="evidence" value="ECO:0007669"/>
    <property type="project" value="TreeGrafter"/>
</dbReference>
<dbReference type="RefSeq" id="WP_092061754.1">
    <property type="nucleotide sequence ID" value="NZ_FNIN01000001.1"/>
</dbReference>
<evidence type="ECO:0000313" key="9">
    <source>
        <dbReference type="EMBL" id="SDN22996.1"/>
    </source>
</evidence>
<comment type="function">
    <text evidence="7">Involved in the gluconeogenesis. Catalyzes stereospecifically the conversion of dihydroxyacetone phosphate (DHAP) to D-glyceraldehyde-3-phosphate (G3P).</text>
</comment>
<evidence type="ECO:0000256" key="5">
    <source>
        <dbReference type="ARBA" id="ARBA00023152"/>
    </source>
</evidence>
<feature type="active site" description="Electrophile" evidence="7">
    <location>
        <position position="97"/>
    </location>
</feature>
<dbReference type="InterPro" id="IPR000652">
    <property type="entry name" value="Triosephosphate_isomerase"/>
</dbReference>
<evidence type="ECO:0000256" key="1">
    <source>
        <dbReference type="ARBA" id="ARBA00004680"/>
    </source>
</evidence>
<comment type="pathway">
    <text evidence="1 7 8">Carbohydrate degradation; glycolysis; D-glyceraldehyde 3-phosphate from glycerone phosphate: step 1/1.</text>
</comment>
<dbReference type="InterPro" id="IPR022896">
    <property type="entry name" value="TrioseP_Isoase_bac/euk"/>
</dbReference>
<protein>
    <recommendedName>
        <fullName evidence="7 8">Triosephosphate isomerase</fullName>
        <shortName evidence="7">TIM</shortName>
        <shortName evidence="7">TPI</shortName>
        <ecNumber evidence="7 8">5.3.1.1</ecNumber>
    </recommendedName>
    <alternativeName>
        <fullName evidence="7">Triose-phosphate isomerase</fullName>
    </alternativeName>
</protein>
<dbReference type="HAMAP" id="MF_00147_B">
    <property type="entry name" value="TIM_B"/>
    <property type="match status" value="1"/>
</dbReference>
<keyword evidence="3 7" id="KW-0312">Gluconeogenesis</keyword>
<keyword evidence="6 7" id="KW-0413">Isomerase</keyword>
<dbReference type="SUPFAM" id="SSF51351">
    <property type="entry name" value="Triosephosphate isomerase (TIM)"/>
    <property type="match status" value="1"/>
</dbReference>
<dbReference type="EC" id="5.3.1.1" evidence="7 8"/>
<dbReference type="InterPro" id="IPR035990">
    <property type="entry name" value="TIM_sf"/>
</dbReference>
<gene>
    <name evidence="7" type="primary">tpiA</name>
    <name evidence="9" type="ORF">SAMN04488516_101110</name>
</gene>
<dbReference type="PANTHER" id="PTHR21139:SF42">
    <property type="entry name" value="TRIOSEPHOSPHATE ISOMERASE"/>
    <property type="match status" value="1"/>
</dbReference>
<evidence type="ECO:0000256" key="3">
    <source>
        <dbReference type="ARBA" id="ARBA00022432"/>
    </source>
</evidence>
<dbReference type="OrthoDB" id="9809429at2"/>
<evidence type="ECO:0000256" key="6">
    <source>
        <dbReference type="ARBA" id="ARBA00023235"/>
    </source>
</evidence>
<evidence type="ECO:0000256" key="8">
    <source>
        <dbReference type="RuleBase" id="RU363013"/>
    </source>
</evidence>
<dbReference type="CDD" id="cd00311">
    <property type="entry name" value="TIM"/>
    <property type="match status" value="1"/>
</dbReference>
<feature type="binding site" evidence="7">
    <location>
        <position position="175"/>
    </location>
    <ligand>
        <name>substrate</name>
    </ligand>
</feature>
<dbReference type="STRING" id="206665.SAMN04488516_101110"/>
<reference evidence="9 10" key="1">
    <citation type="submission" date="2016-10" db="EMBL/GenBank/DDBJ databases">
        <authorList>
            <person name="de Groot N.N."/>
        </authorList>
    </citation>
    <scope>NUCLEOTIDE SEQUENCE [LARGE SCALE GENOMIC DNA]</scope>
    <source>
        <strain evidence="9 10">DSM 15269</strain>
    </source>
</reference>
<feature type="binding site" evidence="7">
    <location>
        <begin position="8"/>
        <end position="10"/>
    </location>
    <ligand>
        <name>substrate</name>
    </ligand>
</feature>
<dbReference type="PROSITE" id="PS51440">
    <property type="entry name" value="TIM_2"/>
    <property type="match status" value="1"/>
</dbReference>
<evidence type="ECO:0000256" key="7">
    <source>
        <dbReference type="HAMAP-Rule" id="MF_00147"/>
    </source>
</evidence>
<dbReference type="InterPro" id="IPR013785">
    <property type="entry name" value="Aldolase_TIM"/>
</dbReference>
<dbReference type="FunFam" id="3.20.20.70:FF:000016">
    <property type="entry name" value="Triosephosphate isomerase"/>
    <property type="match status" value="1"/>
</dbReference>
<dbReference type="UniPathway" id="UPA00109">
    <property type="reaction ID" value="UER00189"/>
</dbReference>
<feature type="active site" description="Proton acceptor" evidence="7">
    <location>
        <position position="169"/>
    </location>
</feature>
<keyword evidence="4 7" id="KW-0963">Cytoplasm</keyword>
<evidence type="ECO:0000313" key="10">
    <source>
        <dbReference type="Proteomes" id="UP000199602"/>
    </source>
</evidence>
<name>A0A1G9ZQV9_9BACT</name>
<accession>A0A1G9ZQV9</accession>
<dbReference type="Proteomes" id="UP000199602">
    <property type="component" value="Unassembled WGS sequence"/>
</dbReference>
<evidence type="ECO:0000256" key="2">
    <source>
        <dbReference type="ARBA" id="ARBA00007422"/>
    </source>
</evidence>
<proteinExistence type="inferred from homology"/>
<dbReference type="Pfam" id="PF00121">
    <property type="entry name" value="TIM"/>
    <property type="match status" value="1"/>
</dbReference>
<dbReference type="GO" id="GO:0004807">
    <property type="term" value="F:triose-phosphate isomerase activity"/>
    <property type="evidence" value="ECO:0007669"/>
    <property type="project" value="UniProtKB-UniRule"/>
</dbReference>
<comment type="similarity">
    <text evidence="2 7 8">Belongs to the triosephosphate isomerase family.</text>
</comment>
<organism evidence="9 10">
    <name type="scientific">Desulfonauticus submarinus</name>
    <dbReference type="NCBI Taxonomy" id="206665"/>
    <lineage>
        <taxon>Bacteria</taxon>
        <taxon>Pseudomonadati</taxon>
        <taxon>Thermodesulfobacteriota</taxon>
        <taxon>Desulfovibrionia</taxon>
        <taxon>Desulfovibrionales</taxon>
        <taxon>Desulfonauticaceae</taxon>
        <taxon>Desulfonauticus</taxon>
    </lineage>
</organism>
<keyword evidence="10" id="KW-1185">Reference proteome</keyword>
<dbReference type="GO" id="GO:0019563">
    <property type="term" value="P:glycerol catabolic process"/>
    <property type="evidence" value="ECO:0007669"/>
    <property type="project" value="TreeGrafter"/>
</dbReference>
<comment type="catalytic activity">
    <reaction evidence="7 8">
        <text>D-glyceraldehyde 3-phosphate = dihydroxyacetone phosphate</text>
        <dbReference type="Rhea" id="RHEA:18585"/>
        <dbReference type="ChEBI" id="CHEBI:57642"/>
        <dbReference type="ChEBI" id="CHEBI:59776"/>
        <dbReference type="EC" id="5.3.1.1"/>
    </reaction>
</comment>
<dbReference type="EMBL" id="FNIN01000001">
    <property type="protein sequence ID" value="SDN22996.1"/>
    <property type="molecule type" value="Genomic_DNA"/>
</dbReference>
<comment type="pathway">
    <text evidence="7 8">Carbohydrate biosynthesis; gluconeogenesis.</text>
</comment>
<sequence>MKQLIAANWKMYKKWEEALSTAREILVGTHKQLPDNREVLIFPSFPLLKVVSEIIAEQKGYYLGGQNFYPALEGAFTGEVSPVQLLDLGCSYALVGHSERRHIFKEDDSFLAKKVKFGLEQGLKIVFCIGEKLEERKANKVKEVLLYQLETGLQDIVLEDSETLTIAYEPVWAIGTGEVANTEDILEAHKIIRDFLKERFKFGEEIRILYGGSVKPANASQILSLDNVNGVLVGGASLSADSFNQIILA</sequence>
<dbReference type="InterPro" id="IPR020861">
    <property type="entry name" value="Triosephosphate_isomerase_AS"/>
</dbReference>
<feature type="binding site" evidence="7">
    <location>
        <begin position="234"/>
        <end position="235"/>
    </location>
    <ligand>
        <name>substrate</name>
    </ligand>
</feature>
<evidence type="ECO:0000256" key="4">
    <source>
        <dbReference type="ARBA" id="ARBA00022490"/>
    </source>
</evidence>
<comment type="subcellular location">
    <subcellularLocation>
        <location evidence="7 8">Cytoplasm</location>
    </subcellularLocation>
</comment>
<dbReference type="AlphaFoldDB" id="A0A1G9ZQV9"/>
<dbReference type="UniPathway" id="UPA00138"/>
<dbReference type="GO" id="GO:0006096">
    <property type="term" value="P:glycolytic process"/>
    <property type="evidence" value="ECO:0007669"/>
    <property type="project" value="UniProtKB-UniRule"/>
</dbReference>
<dbReference type="GO" id="GO:0046166">
    <property type="term" value="P:glyceraldehyde-3-phosphate biosynthetic process"/>
    <property type="evidence" value="ECO:0007669"/>
    <property type="project" value="TreeGrafter"/>
</dbReference>
<dbReference type="Gene3D" id="3.20.20.70">
    <property type="entry name" value="Aldolase class I"/>
    <property type="match status" value="1"/>
</dbReference>
<comment type="subunit">
    <text evidence="7 8">Homodimer.</text>
</comment>